<organism evidence="2 3">
    <name type="scientific">Methylobacterium hispanicum</name>
    <dbReference type="NCBI Taxonomy" id="270350"/>
    <lineage>
        <taxon>Bacteria</taxon>
        <taxon>Pseudomonadati</taxon>
        <taxon>Pseudomonadota</taxon>
        <taxon>Alphaproteobacteria</taxon>
        <taxon>Hyphomicrobiales</taxon>
        <taxon>Methylobacteriaceae</taxon>
        <taxon>Methylobacterium</taxon>
    </lineage>
</organism>
<reference evidence="2" key="1">
    <citation type="journal article" date="2016" name="Front. Microbiol.">
        <title>Genome Sequence of the Piezophilic, Mesophilic Sulfate-Reducing Bacterium Desulfovibrio indicus J2T.</title>
        <authorList>
            <person name="Cao J."/>
            <person name="Maignien L."/>
            <person name="Shao Z."/>
            <person name="Alain K."/>
            <person name="Jebbar M."/>
        </authorList>
    </citation>
    <scope>NUCLEOTIDE SEQUENCE</scope>
    <source>
        <strain evidence="2">DSM 16372</strain>
    </source>
</reference>
<dbReference type="AlphaFoldDB" id="A0AAV5A0N9"/>
<name>A0AAV5A0N9_9HYPH</name>
<keyword evidence="3" id="KW-1185">Reference proteome</keyword>
<gene>
    <name evidence="2" type="ORF">BHAOGJBA_6181</name>
</gene>
<protein>
    <submittedName>
        <fullName evidence="2">Uncharacterized protein</fullName>
    </submittedName>
</protein>
<proteinExistence type="predicted"/>
<dbReference type="Proteomes" id="UP001055247">
    <property type="component" value="Unassembled WGS sequence"/>
</dbReference>
<evidence type="ECO:0000313" key="3">
    <source>
        <dbReference type="Proteomes" id="UP001055247"/>
    </source>
</evidence>
<dbReference type="EMBL" id="BPQO01000051">
    <property type="protein sequence ID" value="GJD92625.1"/>
    <property type="molecule type" value="Genomic_DNA"/>
</dbReference>
<evidence type="ECO:0000313" key="2">
    <source>
        <dbReference type="EMBL" id="GJD92625.1"/>
    </source>
</evidence>
<feature type="region of interest" description="Disordered" evidence="1">
    <location>
        <begin position="1"/>
        <end position="40"/>
    </location>
</feature>
<comment type="caution">
    <text evidence="2">The sequence shown here is derived from an EMBL/GenBank/DDBJ whole genome shotgun (WGS) entry which is preliminary data.</text>
</comment>
<sequence>MSGTRQESNGQDGGGAHDKSVHGGNDGPFPAGGDLKDSVPEIPLDPAMLIAELAIGRALGSSGAVSRARASGAVPAVIRSKTASVSSNWIAASTDR</sequence>
<accession>A0AAV5A0N9</accession>
<feature type="compositionally biased region" description="Polar residues" evidence="1">
    <location>
        <begin position="1"/>
        <end position="10"/>
    </location>
</feature>
<evidence type="ECO:0000256" key="1">
    <source>
        <dbReference type="SAM" id="MobiDB-lite"/>
    </source>
</evidence>
<reference evidence="2" key="2">
    <citation type="submission" date="2021-08" db="EMBL/GenBank/DDBJ databases">
        <authorList>
            <person name="Tani A."/>
            <person name="Ola A."/>
            <person name="Ogura Y."/>
            <person name="Katsura K."/>
            <person name="Hayashi T."/>
        </authorList>
    </citation>
    <scope>NUCLEOTIDE SEQUENCE</scope>
    <source>
        <strain evidence="2">DSM 16372</strain>
    </source>
</reference>